<feature type="signal peptide" evidence="1">
    <location>
        <begin position="1"/>
        <end position="23"/>
    </location>
</feature>
<keyword evidence="1" id="KW-0732">Signal</keyword>
<gene>
    <name evidence="2" type="ORF">GCM10009850_098260</name>
</gene>
<feature type="chain" id="PRO_5047480060" description="Secreted protein" evidence="1">
    <location>
        <begin position="24"/>
        <end position="155"/>
    </location>
</feature>
<sequence>MWITLTAASAMAVALAATPAACAPGGNSSTHPEGQVGCQNSWGPLVAVQFGPSEPRIRASLRVTCEKEIITTFNVRMAIDHKDGLFADWYEVDYEYHHDLPGLGRSYPLIAKPCRDGSYRARASIIGTFTNGEVFKLTEETSSTSINCEKTEPIT</sequence>
<reference evidence="2 3" key="1">
    <citation type="journal article" date="2019" name="Int. J. Syst. Evol. Microbiol.">
        <title>The Global Catalogue of Microorganisms (GCM) 10K type strain sequencing project: providing services to taxonomists for standard genome sequencing and annotation.</title>
        <authorList>
            <consortium name="The Broad Institute Genomics Platform"/>
            <consortium name="The Broad Institute Genome Sequencing Center for Infectious Disease"/>
            <person name="Wu L."/>
            <person name="Ma J."/>
        </authorList>
    </citation>
    <scope>NUCLEOTIDE SEQUENCE [LARGE SCALE GENOMIC DNA]</scope>
    <source>
        <strain evidence="2 3">JCM 16114</strain>
    </source>
</reference>
<accession>A0ABN3CXV1</accession>
<comment type="caution">
    <text evidence="2">The sequence shown here is derived from an EMBL/GenBank/DDBJ whole genome shotgun (WGS) entry which is preliminary data.</text>
</comment>
<evidence type="ECO:0000256" key="1">
    <source>
        <dbReference type="SAM" id="SignalP"/>
    </source>
</evidence>
<name>A0ABN3CXV1_9ACTN</name>
<dbReference type="Proteomes" id="UP001499843">
    <property type="component" value="Unassembled WGS sequence"/>
</dbReference>
<protein>
    <recommendedName>
        <fullName evidence="4">Secreted protein</fullName>
    </recommendedName>
</protein>
<keyword evidence="3" id="KW-1185">Reference proteome</keyword>
<evidence type="ECO:0000313" key="2">
    <source>
        <dbReference type="EMBL" id="GAA2214361.1"/>
    </source>
</evidence>
<organism evidence="2 3">
    <name type="scientific">Nonomuraea monospora</name>
    <dbReference type="NCBI Taxonomy" id="568818"/>
    <lineage>
        <taxon>Bacteria</taxon>
        <taxon>Bacillati</taxon>
        <taxon>Actinomycetota</taxon>
        <taxon>Actinomycetes</taxon>
        <taxon>Streptosporangiales</taxon>
        <taxon>Streptosporangiaceae</taxon>
        <taxon>Nonomuraea</taxon>
    </lineage>
</organism>
<proteinExistence type="predicted"/>
<evidence type="ECO:0000313" key="3">
    <source>
        <dbReference type="Proteomes" id="UP001499843"/>
    </source>
</evidence>
<dbReference type="EMBL" id="BAAAQX010000040">
    <property type="protein sequence ID" value="GAA2214361.1"/>
    <property type="molecule type" value="Genomic_DNA"/>
</dbReference>
<evidence type="ECO:0008006" key="4">
    <source>
        <dbReference type="Google" id="ProtNLM"/>
    </source>
</evidence>